<gene>
    <name evidence="2" type="ORF">GPM918_LOCUS40143</name>
    <name evidence="3" type="ORF">SRO942_LOCUS41064</name>
</gene>
<sequence>MKSSYIVLFIFIYFAHLLVGLPSPSSFPGIPAQALRDAENTLKRYSKLMNTDTEYLVYGILRILMEHPQIFAYIPQKAFDITMKSIKSKLG</sequence>
<evidence type="ECO:0000313" key="4">
    <source>
        <dbReference type="Proteomes" id="UP000663829"/>
    </source>
</evidence>
<keyword evidence="4" id="KW-1185">Reference proteome</keyword>
<dbReference type="EMBL" id="CAJOBC010094985">
    <property type="protein sequence ID" value="CAF4429352.1"/>
    <property type="molecule type" value="Genomic_DNA"/>
</dbReference>
<organism evidence="2 4">
    <name type="scientific">Didymodactylos carnosus</name>
    <dbReference type="NCBI Taxonomy" id="1234261"/>
    <lineage>
        <taxon>Eukaryota</taxon>
        <taxon>Metazoa</taxon>
        <taxon>Spiralia</taxon>
        <taxon>Gnathifera</taxon>
        <taxon>Rotifera</taxon>
        <taxon>Eurotatoria</taxon>
        <taxon>Bdelloidea</taxon>
        <taxon>Philodinida</taxon>
        <taxon>Philodinidae</taxon>
        <taxon>Didymodactylos</taxon>
    </lineage>
</organism>
<evidence type="ECO:0000256" key="1">
    <source>
        <dbReference type="SAM" id="SignalP"/>
    </source>
</evidence>
<evidence type="ECO:0000313" key="2">
    <source>
        <dbReference type="EMBL" id="CAF1567020.1"/>
    </source>
</evidence>
<feature type="signal peptide" evidence="1">
    <location>
        <begin position="1"/>
        <end position="20"/>
    </location>
</feature>
<dbReference type="AlphaFoldDB" id="A0A815Y8M1"/>
<evidence type="ECO:0000313" key="3">
    <source>
        <dbReference type="EMBL" id="CAF4429352.1"/>
    </source>
</evidence>
<keyword evidence="1" id="KW-0732">Signal</keyword>
<dbReference type="EMBL" id="CAJNOQ010029184">
    <property type="protein sequence ID" value="CAF1567020.1"/>
    <property type="molecule type" value="Genomic_DNA"/>
</dbReference>
<dbReference type="Proteomes" id="UP000663829">
    <property type="component" value="Unassembled WGS sequence"/>
</dbReference>
<name>A0A815Y8M1_9BILA</name>
<feature type="non-terminal residue" evidence="2">
    <location>
        <position position="91"/>
    </location>
</feature>
<accession>A0A815Y8M1</accession>
<dbReference type="Proteomes" id="UP000681722">
    <property type="component" value="Unassembled WGS sequence"/>
</dbReference>
<proteinExistence type="predicted"/>
<comment type="caution">
    <text evidence="2">The sequence shown here is derived from an EMBL/GenBank/DDBJ whole genome shotgun (WGS) entry which is preliminary data.</text>
</comment>
<reference evidence="2" key="1">
    <citation type="submission" date="2021-02" db="EMBL/GenBank/DDBJ databases">
        <authorList>
            <person name="Nowell W R."/>
        </authorList>
    </citation>
    <scope>NUCLEOTIDE SEQUENCE</scope>
</reference>
<protein>
    <submittedName>
        <fullName evidence="2">Uncharacterized protein</fullName>
    </submittedName>
</protein>
<feature type="chain" id="PRO_5035608213" evidence="1">
    <location>
        <begin position="21"/>
        <end position="91"/>
    </location>
</feature>